<dbReference type="SMART" id="SM00923">
    <property type="entry name" value="MbtH"/>
    <property type="match status" value="1"/>
</dbReference>
<proteinExistence type="predicted"/>
<dbReference type="SUPFAM" id="SSF160582">
    <property type="entry name" value="MbtH-like"/>
    <property type="match status" value="1"/>
</dbReference>
<evidence type="ECO:0000256" key="1">
    <source>
        <dbReference type="SAM" id="MobiDB-lite"/>
    </source>
</evidence>
<keyword evidence="4" id="KW-1185">Reference proteome</keyword>
<dbReference type="RefSeq" id="WP_205386162.1">
    <property type="nucleotide sequence ID" value="NZ_JAFFZS010000032.1"/>
</dbReference>
<dbReference type="EMBL" id="JAFFZS010000032">
    <property type="protein sequence ID" value="MBN0048035.1"/>
    <property type="molecule type" value="Genomic_DNA"/>
</dbReference>
<evidence type="ECO:0000313" key="4">
    <source>
        <dbReference type="Proteomes" id="UP000788262"/>
    </source>
</evidence>
<organism evidence="3 4">
    <name type="scientific">Streptomyces actuosus</name>
    <dbReference type="NCBI Taxonomy" id="1885"/>
    <lineage>
        <taxon>Bacteria</taxon>
        <taxon>Bacillati</taxon>
        <taxon>Actinomycetota</taxon>
        <taxon>Actinomycetes</taxon>
        <taxon>Kitasatosporales</taxon>
        <taxon>Streptomycetaceae</taxon>
        <taxon>Streptomyces</taxon>
    </lineage>
</organism>
<evidence type="ECO:0000313" key="3">
    <source>
        <dbReference type="EMBL" id="MBN0048035.1"/>
    </source>
</evidence>
<protein>
    <submittedName>
        <fullName evidence="3">MbtH family protein</fullName>
    </submittedName>
</protein>
<evidence type="ECO:0000259" key="2">
    <source>
        <dbReference type="SMART" id="SM00923"/>
    </source>
</evidence>
<accession>A0ABS2VYH5</accession>
<feature type="domain" description="MbtH-like" evidence="2">
    <location>
        <begin position="7"/>
        <end position="56"/>
    </location>
</feature>
<dbReference type="InterPro" id="IPR038020">
    <property type="entry name" value="MbtH-like_sf"/>
</dbReference>
<feature type="region of interest" description="Disordered" evidence="1">
    <location>
        <begin position="54"/>
        <end position="97"/>
    </location>
</feature>
<dbReference type="Pfam" id="PF03621">
    <property type="entry name" value="MbtH"/>
    <property type="match status" value="1"/>
</dbReference>
<name>A0ABS2VYH5_STRAS</name>
<reference evidence="3 4" key="1">
    <citation type="submission" date="2021-02" db="EMBL/GenBank/DDBJ databases">
        <title>Whole genome sequencing of Streptomyces actuosus VRA1.</title>
        <authorList>
            <person name="Sen G."/>
            <person name="Sen A."/>
        </authorList>
    </citation>
    <scope>NUCLEOTIDE SEQUENCE [LARGE SCALE GENOMIC DNA]</scope>
    <source>
        <strain evidence="3 4">VRA1</strain>
    </source>
</reference>
<dbReference type="InterPro" id="IPR005153">
    <property type="entry name" value="MbtH-like_dom"/>
</dbReference>
<dbReference type="Gene3D" id="3.90.820.10">
    <property type="entry name" value="Structural Genomics, Unknown Function 30-nov-00 1gh9 Mol_id"/>
    <property type="match status" value="1"/>
</dbReference>
<gene>
    <name evidence="3" type="ORF">JS756_28775</name>
</gene>
<dbReference type="Proteomes" id="UP000788262">
    <property type="component" value="Unassembled WGS sequence"/>
</dbReference>
<comment type="caution">
    <text evidence="3">The sequence shown here is derived from an EMBL/GenBank/DDBJ whole genome shotgun (WGS) entry which is preliminary data.</text>
</comment>
<sequence length="97" mass="10581">MNPGDLAPFDRATPHLVLENDRGARSLWPQWRQVPPGWTPRFGPADREACAHWLESRPEPEPEAGTESVTETERVTEPWSGARTGPGAVPGTEASPA</sequence>